<keyword evidence="3" id="KW-1185">Reference proteome</keyword>
<proteinExistence type="predicted"/>
<dbReference type="AlphaFoldDB" id="A0A178XQ78"/>
<dbReference type="Proteomes" id="UP000094025">
    <property type="component" value="Unassembled WGS sequence"/>
</dbReference>
<name>A0A178XQ78_9HYPH</name>
<feature type="transmembrane region" description="Helical" evidence="1">
    <location>
        <begin position="91"/>
        <end position="113"/>
    </location>
</feature>
<keyword evidence="1" id="KW-1133">Transmembrane helix</keyword>
<reference evidence="2 3" key="1">
    <citation type="journal article" date="2016" name="Int. J. Syst. Evol. Microbiol.">
        <title>Ensifer glycinis sp. nov., an novel rhizobial species associated with Glycine spp.</title>
        <authorList>
            <person name="Yan H."/>
            <person name="Yan J."/>
            <person name="Sui X.H."/>
            <person name="Wang E.T."/>
            <person name="Chen W.X."/>
            <person name="Zhang X.X."/>
            <person name="Chen W.F."/>
        </authorList>
    </citation>
    <scope>NUCLEOTIDE SEQUENCE [LARGE SCALE GENOMIC DNA]</scope>
    <source>
        <strain evidence="2 3">CCBAU 23380</strain>
    </source>
</reference>
<gene>
    <name evidence="2" type="ORF">AU381_17030</name>
</gene>
<comment type="caution">
    <text evidence="2">The sequence shown here is derived from an EMBL/GenBank/DDBJ whole genome shotgun (WGS) entry which is preliminary data.</text>
</comment>
<sequence>MLNTRLRATIIGFVIALGSKRNSPRNKSERAEELVKAQGAWHLFLPPYSPDLNPIEMPFSKLKTLLRKRAARSFDANVAEMKPVTDDVKRWKLMGIGALGVTGIAAMALWVSFAEVIRRIVFVIIGKG</sequence>
<protein>
    <submittedName>
        <fullName evidence="2">Uncharacterized protein</fullName>
    </submittedName>
</protein>
<accession>A0A178XQ78</accession>
<dbReference type="Gene3D" id="3.30.420.10">
    <property type="entry name" value="Ribonuclease H-like superfamily/Ribonuclease H"/>
    <property type="match status" value="1"/>
</dbReference>
<dbReference type="Pfam" id="PF07439">
    <property type="entry name" value="DUF1515"/>
    <property type="match status" value="1"/>
</dbReference>
<keyword evidence="1" id="KW-0812">Transmembrane</keyword>
<dbReference type="InterPro" id="IPR010889">
    <property type="entry name" value="DUF1515"/>
</dbReference>
<dbReference type="GO" id="GO:0003676">
    <property type="term" value="F:nucleic acid binding"/>
    <property type="evidence" value="ECO:0007669"/>
    <property type="project" value="InterPro"/>
</dbReference>
<organism evidence="2 3">
    <name type="scientific">Sinorhizobium glycinis</name>
    <dbReference type="NCBI Taxonomy" id="1472378"/>
    <lineage>
        <taxon>Bacteria</taxon>
        <taxon>Pseudomonadati</taxon>
        <taxon>Pseudomonadota</taxon>
        <taxon>Alphaproteobacteria</taxon>
        <taxon>Hyphomicrobiales</taxon>
        <taxon>Rhizobiaceae</taxon>
        <taxon>Sinorhizobium/Ensifer group</taxon>
        <taxon>Sinorhizobium</taxon>
    </lineage>
</organism>
<evidence type="ECO:0000313" key="3">
    <source>
        <dbReference type="Proteomes" id="UP000094025"/>
    </source>
</evidence>
<dbReference type="InterPro" id="IPR036397">
    <property type="entry name" value="RNaseH_sf"/>
</dbReference>
<evidence type="ECO:0000313" key="2">
    <source>
        <dbReference type="EMBL" id="OAP37344.1"/>
    </source>
</evidence>
<dbReference type="EMBL" id="LPUX01000063">
    <property type="protein sequence ID" value="OAP37344.1"/>
    <property type="molecule type" value="Genomic_DNA"/>
</dbReference>
<evidence type="ECO:0000256" key="1">
    <source>
        <dbReference type="SAM" id="Phobius"/>
    </source>
</evidence>
<keyword evidence="1" id="KW-0472">Membrane</keyword>